<evidence type="ECO:0000256" key="8">
    <source>
        <dbReference type="PIRSR" id="PIRSR602401-1"/>
    </source>
</evidence>
<keyword evidence="6 8" id="KW-0408">Iron</keyword>
<accession>A0A427XKM5</accession>
<evidence type="ECO:0000256" key="3">
    <source>
        <dbReference type="ARBA" id="ARBA00010617"/>
    </source>
</evidence>
<evidence type="ECO:0008006" key="12">
    <source>
        <dbReference type="Google" id="ProtNLM"/>
    </source>
</evidence>
<dbReference type="OrthoDB" id="1470350at2759"/>
<keyword evidence="4 8" id="KW-0349">Heme</keyword>
<dbReference type="Pfam" id="PF00067">
    <property type="entry name" value="p450"/>
    <property type="match status" value="1"/>
</dbReference>
<dbReference type="PANTHER" id="PTHR24305">
    <property type="entry name" value="CYTOCHROME P450"/>
    <property type="match status" value="1"/>
</dbReference>
<dbReference type="InterPro" id="IPR002401">
    <property type="entry name" value="Cyt_P450_E_grp-I"/>
</dbReference>
<keyword evidence="5" id="KW-0560">Oxidoreductase</keyword>
<feature type="binding site" description="axial binding residue" evidence="8">
    <location>
        <position position="505"/>
    </location>
    <ligand>
        <name>heme</name>
        <dbReference type="ChEBI" id="CHEBI:30413"/>
    </ligand>
    <ligandPart>
        <name>Fe</name>
        <dbReference type="ChEBI" id="CHEBI:18248"/>
    </ligandPart>
</feature>
<keyword evidence="11" id="KW-1185">Reference proteome</keyword>
<evidence type="ECO:0000313" key="10">
    <source>
        <dbReference type="EMBL" id="RSH79406.1"/>
    </source>
</evidence>
<evidence type="ECO:0000256" key="9">
    <source>
        <dbReference type="SAM" id="Phobius"/>
    </source>
</evidence>
<reference evidence="10 11" key="1">
    <citation type="submission" date="2018-11" db="EMBL/GenBank/DDBJ databases">
        <title>Genome sequence of Apiotrichum porosum DSM 27194.</title>
        <authorList>
            <person name="Aliyu H."/>
            <person name="Gorte O."/>
            <person name="Ochsenreither K."/>
        </authorList>
    </citation>
    <scope>NUCLEOTIDE SEQUENCE [LARGE SCALE GENOMIC DNA]</scope>
    <source>
        <strain evidence="10 11">DSM 27194</strain>
    </source>
</reference>
<dbReference type="SUPFAM" id="SSF48264">
    <property type="entry name" value="Cytochrome P450"/>
    <property type="match status" value="1"/>
</dbReference>
<dbReference type="PRINTS" id="PR00463">
    <property type="entry name" value="EP450I"/>
</dbReference>
<dbReference type="GO" id="GO:0020037">
    <property type="term" value="F:heme binding"/>
    <property type="evidence" value="ECO:0007669"/>
    <property type="project" value="InterPro"/>
</dbReference>
<dbReference type="AlphaFoldDB" id="A0A427XKM5"/>
<keyword evidence="7" id="KW-0503">Monooxygenase</keyword>
<evidence type="ECO:0000256" key="4">
    <source>
        <dbReference type="ARBA" id="ARBA00022617"/>
    </source>
</evidence>
<evidence type="ECO:0000256" key="1">
    <source>
        <dbReference type="ARBA" id="ARBA00001971"/>
    </source>
</evidence>
<evidence type="ECO:0000256" key="6">
    <source>
        <dbReference type="ARBA" id="ARBA00023004"/>
    </source>
</evidence>
<comment type="cofactor">
    <cofactor evidence="1 8">
        <name>heme</name>
        <dbReference type="ChEBI" id="CHEBI:30413"/>
    </cofactor>
</comment>
<dbReference type="Gene3D" id="1.10.630.10">
    <property type="entry name" value="Cytochrome P450"/>
    <property type="match status" value="1"/>
</dbReference>
<dbReference type="STRING" id="105984.A0A427XKM5"/>
<evidence type="ECO:0000313" key="11">
    <source>
        <dbReference type="Proteomes" id="UP000279236"/>
    </source>
</evidence>
<dbReference type="InterPro" id="IPR001128">
    <property type="entry name" value="Cyt_P450"/>
</dbReference>
<dbReference type="GO" id="GO:0005506">
    <property type="term" value="F:iron ion binding"/>
    <property type="evidence" value="ECO:0007669"/>
    <property type="project" value="InterPro"/>
</dbReference>
<dbReference type="CDD" id="cd11069">
    <property type="entry name" value="CYP_FUM15-like"/>
    <property type="match status" value="1"/>
</dbReference>
<evidence type="ECO:0000256" key="7">
    <source>
        <dbReference type="ARBA" id="ARBA00023033"/>
    </source>
</evidence>
<evidence type="ECO:0000256" key="5">
    <source>
        <dbReference type="ARBA" id="ARBA00023002"/>
    </source>
</evidence>
<dbReference type="PRINTS" id="PR00385">
    <property type="entry name" value="P450"/>
</dbReference>
<dbReference type="PANTHER" id="PTHR24305:SF166">
    <property type="entry name" value="CYTOCHROME P450 12A4, MITOCHONDRIAL-RELATED"/>
    <property type="match status" value="1"/>
</dbReference>
<feature type="transmembrane region" description="Helical" evidence="9">
    <location>
        <begin position="20"/>
        <end position="40"/>
    </location>
</feature>
<protein>
    <recommendedName>
        <fullName evidence="12">Cytochrome P450-dit2</fullName>
    </recommendedName>
</protein>
<comment type="similarity">
    <text evidence="3">Belongs to the cytochrome P450 family.</text>
</comment>
<dbReference type="InterPro" id="IPR036396">
    <property type="entry name" value="Cyt_P450_sf"/>
</dbReference>
<keyword evidence="9" id="KW-0472">Membrane</keyword>
<dbReference type="Proteomes" id="UP000279236">
    <property type="component" value="Unassembled WGS sequence"/>
</dbReference>
<dbReference type="RefSeq" id="XP_028474553.1">
    <property type="nucleotide sequence ID" value="XM_028617246.1"/>
</dbReference>
<keyword evidence="8" id="KW-0479">Metal-binding</keyword>
<organism evidence="10 11">
    <name type="scientific">Apiotrichum porosum</name>
    <dbReference type="NCBI Taxonomy" id="105984"/>
    <lineage>
        <taxon>Eukaryota</taxon>
        <taxon>Fungi</taxon>
        <taxon>Dikarya</taxon>
        <taxon>Basidiomycota</taxon>
        <taxon>Agaricomycotina</taxon>
        <taxon>Tremellomycetes</taxon>
        <taxon>Trichosporonales</taxon>
        <taxon>Trichosporonaceae</taxon>
        <taxon>Apiotrichum</taxon>
    </lineage>
</organism>
<dbReference type="InterPro" id="IPR050121">
    <property type="entry name" value="Cytochrome_P450_monoxygenase"/>
</dbReference>
<dbReference type="EMBL" id="RSCE01000010">
    <property type="protein sequence ID" value="RSH79406.1"/>
    <property type="molecule type" value="Genomic_DNA"/>
</dbReference>
<comment type="pathway">
    <text evidence="2">Secondary metabolite biosynthesis.</text>
</comment>
<dbReference type="GO" id="GO:0016705">
    <property type="term" value="F:oxidoreductase activity, acting on paired donors, with incorporation or reduction of molecular oxygen"/>
    <property type="evidence" value="ECO:0007669"/>
    <property type="project" value="InterPro"/>
</dbReference>
<dbReference type="GO" id="GO:0004497">
    <property type="term" value="F:monooxygenase activity"/>
    <property type="evidence" value="ECO:0007669"/>
    <property type="project" value="UniProtKB-KW"/>
</dbReference>
<evidence type="ECO:0000256" key="2">
    <source>
        <dbReference type="ARBA" id="ARBA00005179"/>
    </source>
</evidence>
<sequence length="567" mass="63281">MTTLSAPFTVIGGLLASVPIYGRILIGIALFLLWVYVYNWPYTEYTLSYRNVPGPPRSSFLWGSLLDVLQSKPGERHTQWTAEYGPTHRFHSVFGTIRLYTADPGGLSFILQHSDDFIKPERSNRTLKEMIGDGILTAEGADHRRQRKIMNPAFGPAALRDMLPIMWEKTYELKAKLFSLIEDPSNEEASPTPPVAMDIVPGARKVDMLKYIAMTALDIIGSAGFGYEFNSIGQGHNPLATAFSRMFSLGQQIKPLRVLQIMFPVLKVIPTESARIIKECYDLCCGIGRDIVHRKRRQIQAEYSGDIEKKTDMGKDLLSILMKANMAPDLRPDQKMSDDEVLAQITTFMLAGNETTSTALTWAVYRLSQHPDIQKRLRAECSAVDSDQPGIDELNALPYLDKVTHEVLRYDGPVPSTERMAARDMVIPLTIPIIGRDGTIMTSINAKKGCDIAIPIMSVNRSESVWGPDADQFNPDRFDVGGFPKEPVPGVYGSLMTFLGGPRNCIGYRFALAEFKAILFMLARSFEIETLPSKPVIEHKANIVIRPRVVGEEEAGLQMPLLLRLVE</sequence>
<gene>
    <name evidence="10" type="ORF">EHS24_001452</name>
</gene>
<name>A0A427XKM5_9TREE</name>
<keyword evidence="9" id="KW-0812">Transmembrane</keyword>
<comment type="caution">
    <text evidence="10">The sequence shown here is derived from an EMBL/GenBank/DDBJ whole genome shotgun (WGS) entry which is preliminary data.</text>
</comment>
<proteinExistence type="inferred from homology"/>
<dbReference type="GeneID" id="39585995"/>
<keyword evidence="9" id="KW-1133">Transmembrane helix</keyword>